<evidence type="ECO:0000313" key="1">
    <source>
        <dbReference type="EMBL" id="PDX83079.1"/>
    </source>
</evidence>
<dbReference type="EMBL" id="NMTZ01000027">
    <property type="protein sequence ID" value="PDX83079.1"/>
    <property type="molecule type" value="Genomic_DNA"/>
</dbReference>
<dbReference type="Proteomes" id="UP000220480">
    <property type="component" value="Unassembled WGS sequence"/>
</dbReference>
<dbReference type="AlphaFoldDB" id="A0A2A7AVE5"/>
<sequence>MGRGNVCVTGSYEGLFYIDNDDLRVYRKDGPGTDDCEDRLQRDLDYADITGPDWYLDEVGSSYEEADVLECFCNEMRKLCPSFQPAVNSNVWLGNERRVILENELFYICVEDNEWSLAIELVQKDGYSDCESAWMAGLQKRRYRGYLDSMKKALLARLPSIGIRTGAWTSRTITREEAGVC</sequence>
<organism evidence="1 2">
    <name type="scientific">Faecalibacterium prausnitzii</name>
    <dbReference type="NCBI Taxonomy" id="853"/>
    <lineage>
        <taxon>Bacteria</taxon>
        <taxon>Bacillati</taxon>
        <taxon>Bacillota</taxon>
        <taxon>Clostridia</taxon>
        <taxon>Eubacteriales</taxon>
        <taxon>Oscillospiraceae</taxon>
        <taxon>Faecalibacterium</taxon>
    </lineage>
</organism>
<name>A0A2A7AVE5_9FIRM</name>
<comment type="caution">
    <text evidence="1">The sequence shown here is derived from an EMBL/GenBank/DDBJ whole genome shotgun (WGS) entry which is preliminary data.</text>
</comment>
<protein>
    <submittedName>
        <fullName evidence="1">Uncharacterized protein</fullName>
    </submittedName>
</protein>
<evidence type="ECO:0000313" key="2">
    <source>
        <dbReference type="Proteomes" id="UP000220480"/>
    </source>
</evidence>
<dbReference type="RefSeq" id="WP_097780308.1">
    <property type="nucleotide sequence ID" value="NZ_NMTZ01000027.1"/>
</dbReference>
<reference evidence="1 2" key="1">
    <citation type="journal article" date="2017" name="Front. Microbiol.">
        <title>New Insights into the Diversity of the Genus Faecalibacterium.</title>
        <authorList>
            <person name="Benevides L."/>
            <person name="Burman S."/>
            <person name="Martin R."/>
            <person name="Robert V."/>
            <person name="Thomas M."/>
            <person name="Miquel S."/>
            <person name="Chain F."/>
            <person name="Sokol H."/>
            <person name="Bermudez-Humaran L.G."/>
            <person name="Morrison M."/>
            <person name="Langella P."/>
            <person name="Azevedo V.A."/>
            <person name="Chatel J.M."/>
            <person name="Soares S."/>
        </authorList>
    </citation>
    <scope>NUCLEOTIDE SEQUENCE [LARGE SCALE GENOMIC DNA]</scope>
    <source>
        <strain evidence="1 2">CNCM I 4644</strain>
    </source>
</reference>
<gene>
    <name evidence="1" type="ORF">CGS59_13270</name>
</gene>
<accession>A0A2A7AVE5</accession>
<proteinExistence type="predicted"/>